<dbReference type="InParanoid" id="A0A263D4U8"/>
<dbReference type="SUPFAM" id="SSF51735">
    <property type="entry name" value="NAD(P)-binding Rossmann-fold domains"/>
    <property type="match status" value="1"/>
</dbReference>
<dbReference type="GO" id="GO:0006633">
    <property type="term" value="P:fatty acid biosynthetic process"/>
    <property type="evidence" value="ECO:0007669"/>
    <property type="project" value="TreeGrafter"/>
</dbReference>
<comment type="similarity">
    <text evidence="1">Belongs to the short-chain dehydrogenases/reductases (SDR) family.</text>
</comment>
<dbReference type="InterPro" id="IPR002347">
    <property type="entry name" value="SDR_fam"/>
</dbReference>
<dbReference type="FunFam" id="3.40.50.720:FF:000084">
    <property type="entry name" value="Short-chain dehydrogenase reductase"/>
    <property type="match status" value="1"/>
</dbReference>
<evidence type="ECO:0000313" key="4">
    <source>
        <dbReference type="EMBL" id="OZM73219.1"/>
    </source>
</evidence>
<dbReference type="InterPro" id="IPR036291">
    <property type="entry name" value="NAD(P)-bd_dom_sf"/>
</dbReference>
<feature type="domain" description="Ketoreductase" evidence="3">
    <location>
        <begin position="19"/>
        <end position="199"/>
    </location>
</feature>
<keyword evidence="5" id="KW-1185">Reference proteome</keyword>
<dbReference type="PANTHER" id="PTHR42760">
    <property type="entry name" value="SHORT-CHAIN DEHYDROGENASES/REDUCTASES FAMILY MEMBER"/>
    <property type="match status" value="1"/>
</dbReference>
<dbReference type="SMART" id="SM00822">
    <property type="entry name" value="PKS_KR"/>
    <property type="match status" value="1"/>
</dbReference>
<dbReference type="PRINTS" id="PR00080">
    <property type="entry name" value="SDRFAMILY"/>
</dbReference>
<evidence type="ECO:0000256" key="2">
    <source>
        <dbReference type="ARBA" id="ARBA00023002"/>
    </source>
</evidence>
<dbReference type="NCBIfam" id="NF005559">
    <property type="entry name" value="PRK07231.1"/>
    <property type="match status" value="1"/>
</dbReference>
<dbReference type="GO" id="GO:0016616">
    <property type="term" value="F:oxidoreductase activity, acting on the CH-OH group of donors, NAD or NADP as acceptor"/>
    <property type="evidence" value="ECO:0007669"/>
    <property type="project" value="TreeGrafter"/>
</dbReference>
<accession>A0A263D4U8</accession>
<dbReference type="PRINTS" id="PR00081">
    <property type="entry name" value="GDHRDH"/>
</dbReference>
<proteinExistence type="inferred from homology"/>
<dbReference type="Gene3D" id="3.40.50.720">
    <property type="entry name" value="NAD(P)-binding Rossmann-like Domain"/>
    <property type="match status" value="1"/>
</dbReference>
<evidence type="ECO:0000259" key="3">
    <source>
        <dbReference type="SMART" id="SM00822"/>
    </source>
</evidence>
<dbReference type="InterPro" id="IPR020904">
    <property type="entry name" value="Sc_DH/Rdtase_CS"/>
</dbReference>
<dbReference type="OrthoDB" id="9804774at2"/>
<gene>
    <name evidence="4" type="ORF">CFN78_10145</name>
</gene>
<dbReference type="PROSITE" id="PS00061">
    <property type="entry name" value="ADH_SHORT"/>
    <property type="match status" value="1"/>
</dbReference>
<dbReference type="FunCoup" id="A0A263D4U8">
    <property type="interactions" value="421"/>
</dbReference>
<dbReference type="GO" id="GO:0048038">
    <property type="term" value="F:quinone binding"/>
    <property type="evidence" value="ECO:0007669"/>
    <property type="project" value="TreeGrafter"/>
</dbReference>
<sequence>MTDADRILGGAIGYPLVGKIALVTGGTRGIGLETVRALAEAGATVVLTGRDEAKAKEVAAGVDSVEGASVSAVGLDVTDAKAVSTVVRGVAKEHGKLDIVVANAGVLEDALLGMVSEDLVDRMLSTNVAGTIHTVQAAARAMMRKKTGSIVVLASIVGERGSAGQVAYAASKAAVGNVARSASKELGRYGIRVNGVAPGVIETSMTEHLGEEVLGERATDTPLGRLGKPEEVARAIRFLASDESSFITGQILGVDGGLVL</sequence>
<dbReference type="RefSeq" id="WP_094862444.1">
    <property type="nucleotide sequence ID" value="NZ_NKYE01000005.1"/>
</dbReference>
<comment type="caution">
    <text evidence="4">The sequence shown here is derived from an EMBL/GenBank/DDBJ whole genome shotgun (WGS) entry which is preliminary data.</text>
</comment>
<dbReference type="EMBL" id="NKYE01000005">
    <property type="protein sequence ID" value="OZM73219.1"/>
    <property type="molecule type" value="Genomic_DNA"/>
</dbReference>
<protein>
    <submittedName>
        <fullName evidence="4">3-oxoacyl-ACP reductase</fullName>
    </submittedName>
</protein>
<dbReference type="InterPro" id="IPR057326">
    <property type="entry name" value="KR_dom"/>
</dbReference>
<organism evidence="4 5">
    <name type="scientific">Amycolatopsis antarctica</name>
    <dbReference type="NCBI Taxonomy" id="1854586"/>
    <lineage>
        <taxon>Bacteria</taxon>
        <taxon>Bacillati</taxon>
        <taxon>Actinomycetota</taxon>
        <taxon>Actinomycetes</taxon>
        <taxon>Pseudonocardiales</taxon>
        <taxon>Pseudonocardiaceae</taxon>
        <taxon>Amycolatopsis</taxon>
    </lineage>
</organism>
<dbReference type="Proteomes" id="UP000242444">
    <property type="component" value="Unassembled WGS sequence"/>
</dbReference>
<reference evidence="4 5" key="1">
    <citation type="submission" date="2017-07" db="EMBL/GenBank/DDBJ databases">
        <title>Amycolatopsis antarcticus sp. nov., isolated from the surface of an Antarcticus brown macroalga.</title>
        <authorList>
            <person name="Wang J."/>
            <person name="Leiva S."/>
            <person name="Huang J."/>
            <person name="Huang Y."/>
        </authorList>
    </citation>
    <scope>NUCLEOTIDE SEQUENCE [LARGE SCALE GENOMIC DNA]</scope>
    <source>
        <strain evidence="4 5">AU-G6</strain>
    </source>
</reference>
<dbReference type="PANTHER" id="PTHR42760:SF83">
    <property type="entry name" value="(3R)-3-HYDROXYACYL-COA DEHYDROGENASE"/>
    <property type="match status" value="1"/>
</dbReference>
<dbReference type="Pfam" id="PF13561">
    <property type="entry name" value="adh_short_C2"/>
    <property type="match status" value="1"/>
</dbReference>
<dbReference type="AlphaFoldDB" id="A0A263D4U8"/>
<name>A0A263D4U8_9PSEU</name>
<keyword evidence="2" id="KW-0560">Oxidoreductase</keyword>
<evidence type="ECO:0000313" key="5">
    <source>
        <dbReference type="Proteomes" id="UP000242444"/>
    </source>
</evidence>
<evidence type="ECO:0000256" key="1">
    <source>
        <dbReference type="ARBA" id="ARBA00006484"/>
    </source>
</evidence>